<feature type="domain" description="Major facilitator superfamily (MFS) profile" evidence="2">
    <location>
        <begin position="51"/>
        <end position="446"/>
    </location>
</feature>
<accession>A0ABX8SL29</accession>
<dbReference type="EMBL" id="CP079216">
    <property type="protein sequence ID" value="QXT62868.1"/>
    <property type="molecule type" value="Genomic_DNA"/>
</dbReference>
<feature type="transmembrane region" description="Helical" evidence="1">
    <location>
        <begin position="357"/>
        <end position="380"/>
    </location>
</feature>
<evidence type="ECO:0000259" key="2">
    <source>
        <dbReference type="PROSITE" id="PS50850"/>
    </source>
</evidence>
<feature type="transmembrane region" description="Helical" evidence="1">
    <location>
        <begin position="298"/>
        <end position="321"/>
    </location>
</feature>
<evidence type="ECO:0000313" key="3">
    <source>
        <dbReference type="EMBL" id="QXT62868.1"/>
    </source>
</evidence>
<feature type="transmembrane region" description="Helical" evidence="1">
    <location>
        <begin position="123"/>
        <end position="142"/>
    </location>
</feature>
<keyword evidence="1" id="KW-0472">Membrane</keyword>
<feature type="transmembrane region" description="Helical" evidence="1">
    <location>
        <begin position="84"/>
        <end position="102"/>
    </location>
</feature>
<dbReference type="PANTHER" id="PTHR23528">
    <property type="match status" value="1"/>
</dbReference>
<evidence type="ECO:0000256" key="1">
    <source>
        <dbReference type="SAM" id="Phobius"/>
    </source>
</evidence>
<feature type="transmembrane region" description="Helical" evidence="1">
    <location>
        <begin position="209"/>
        <end position="229"/>
    </location>
</feature>
<dbReference type="Proteomes" id="UP000824504">
    <property type="component" value="Chromosome"/>
</dbReference>
<dbReference type="PANTHER" id="PTHR23528:SF1">
    <property type="entry name" value="MAJOR FACILITATOR SUPERFAMILY (MFS) PROFILE DOMAIN-CONTAINING PROTEIN"/>
    <property type="match status" value="1"/>
</dbReference>
<dbReference type="RefSeq" id="WP_219082150.1">
    <property type="nucleotide sequence ID" value="NZ_CP079216.1"/>
</dbReference>
<feature type="transmembrane region" description="Helical" evidence="1">
    <location>
        <begin position="181"/>
        <end position="203"/>
    </location>
</feature>
<keyword evidence="1" id="KW-0812">Transmembrane</keyword>
<organism evidence="3 4">
    <name type="scientific">Tessaracoccus palaemonis</name>
    <dbReference type="NCBI Taxonomy" id="2829499"/>
    <lineage>
        <taxon>Bacteria</taxon>
        <taxon>Bacillati</taxon>
        <taxon>Actinomycetota</taxon>
        <taxon>Actinomycetes</taxon>
        <taxon>Propionibacteriales</taxon>
        <taxon>Propionibacteriaceae</taxon>
        <taxon>Tessaracoccus</taxon>
    </lineage>
</organism>
<feature type="transmembrane region" description="Helical" evidence="1">
    <location>
        <begin position="333"/>
        <end position="351"/>
    </location>
</feature>
<dbReference type="InterPro" id="IPR011701">
    <property type="entry name" value="MFS"/>
</dbReference>
<evidence type="ECO:0000313" key="4">
    <source>
        <dbReference type="Proteomes" id="UP000824504"/>
    </source>
</evidence>
<keyword evidence="1" id="KW-1133">Transmembrane helix</keyword>
<sequence length="468" mass="48731">MEVTPTIQIAHTKECVGMSASPPAPAASTVAVADEDWTNKPRTPMGRLVPAVLLSQIGFYVAVLTPIQLLLTLHLTSLAGGGDATGAFGIVTGFGALVALLFNPIAGRISDRTRLKFGRRRTWILFGALSGAIALVAISATTEVWQVVVLWCVVQACFNFQFAANNALVADQVPPGRRGGISGLVGLTLAAGPLLGLAVANSVEPGSALQWQAIAAVAVVVAVVAVLLVRDFPAGARPDPQRRSGVAGVFQTFWINPMRHPAFGWAWAVRFLATCAYAGTSYYAFFLLQRFGISAEEVGAIVLNISVISIVLLAGASVGAGYLSDAVKRQKPFVIVGGIIASSGLVLMAFAPSITMVYVAAALVALGTGAFFAIDLALCIRVLPNSADAGRDLAIINIANSLPQSLVPFIAPVLLLIGGYVALFGFLALLGILGSVAVLRIPEIGQEHSASRWTVPITRHNAMDSTSA</sequence>
<feature type="transmembrane region" description="Helical" evidence="1">
    <location>
        <begin position="267"/>
        <end position="286"/>
    </location>
</feature>
<gene>
    <name evidence="3" type="ORF">KDB89_14260</name>
</gene>
<protein>
    <submittedName>
        <fullName evidence="3">MFS transporter</fullName>
    </submittedName>
</protein>
<reference evidence="3 4" key="1">
    <citation type="submission" date="2021-07" db="EMBL/GenBank/DDBJ databases">
        <title>complete genome sequencing of Tessaracoccus sp.J1M15.</title>
        <authorList>
            <person name="Bae J.-W."/>
            <person name="Kim D.-y."/>
        </authorList>
    </citation>
    <scope>NUCLEOTIDE SEQUENCE [LARGE SCALE GENOMIC DNA]</scope>
    <source>
        <strain evidence="3 4">J1M15</strain>
    </source>
</reference>
<feature type="transmembrane region" description="Helical" evidence="1">
    <location>
        <begin position="417"/>
        <end position="439"/>
    </location>
</feature>
<dbReference type="PROSITE" id="PS50850">
    <property type="entry name" value="MFS"/>
    <property type="match status" value="1"/>
</dbReference>
<feature type="transmembrane region" description="Helical" evidence="1">
    <location>
        <begin position="48"/>
        <end position="72"/>
    </location>
</feature>
<feature type="transmembrane region" description="Helical" evidence="1">
    <location>
        <begin position="148"/>
        <end position="169"/>
    </location>
</feature>
<proteinExistence type="predicted"/>
<name>A0ABX8SL29_9ACTN</name>
<dbReference type="Pfam" id="PF07690">
    <property type="entry name" value="MFS_1"/>
    <property type="match status" value="1"/>
</dbReference>
<feature type="transmembrane region" description="Helical" evidence="1">
    <location>
        <begin position="392"/>
        <end position="411"/>
    </location>
</feature>
<dbReference type="InterPro" id="IPR020846">
    <property type="entry name" value="MFS_dom"/>
</dbReference>
<keyword evidence="4" id="KW-1185">Reference proteome</keyword>